<evidence type="ECO:0000256" key="6">
    <source>
        <dbReference type="ARBA" id="ARBA00029995"/>
    </source>
</evidence>
<dbReference type="PANTHER" id="PTHR39145:SF1">
    <property type="entry name" value="BIOGENESIS OF LYSOSOME-RELATED ORGANELLES COMPLEX 1 SUBUNIT CNL1"/>
    <property type="match status" value="1"/>
</dbReference>
<evidence type="ECO:0000256" key="3">
    <source>
        <dbReference type="ARBA" id="ARBA00007289"/>
    </source>
</evidence>
<dbReference type="PANTHER" id="PTHR39145">
    <property type="entry name" value="BIOGENESIS OF LYSOSOME-RELATED ORGANELLES COMPLEX 1 SUBUNIT CNL1"/>
    <property type="match status" value="1"/>
</dbReference>
<evidence type="ECO:0000256" key="2">
    <source>
        <dbReference type="ARBA" id="ARBA00004496"/>
    </source>
</evidence>
<keyword evidence="5" id="KW-0963">Cytoplasm</keyword>
<dbReference type="InterPro" id="IPR034455">
    <property type="entry name" value="CNL1"/>
</dbReference>
<reference evidence="7 8" key="1">
    <citation type="submission" date="2024-01" db="EMBL/GenBank/DDBJ databases">
        <authorList>
            <consortium name="Genoscope - CEA"/>
            <person name="William W."/>
        </authorList>
    </citation>
    <scope>NUCLEOTIDE SEQUENCE [LARGE SCALE GENOMIC DNA]</scope>
    <source>
        <strain evidence="7 8">29B2s-10</strain>
    </source>
</reference>
<comment type="subcellular location">
    <subcellularLocation>
        <location evidence="2">Cytoplasm</location>
    </subcellularLocation>
</comment>
<keyword evidence="8" id="KW-1185">Reference proteome</keyword>
<evidence type="ECO:0000256" key="5">
    <source>
        <dbReference type="ARBA" id="ARBA00022490"/>
    </source>
</evidence>
<sequence length="109" mass="12900">MSEVEDEDPLGLRELAVRFDYLLYRINDHVTNLSELTYQSVCSKRDTIEIEYLDKQLQLDKKLKDVDTILRSCDELELELMKLDQMSNFVDDFKERLHVLEIAFKGINV</sequence>
<evidence type="ECO:0000313" key="8">
    <source>
        <dbReference type="Proteomes" id="UP001497600"/>
    </source>
</evidence>
<dbReference type="Proteomes" id="UP001497600">
    <property type="component" value="Chromosome H"/>
</dbReference>
<gene>
    <name evidence="7" type="primary">CNL1</name>
    <name evidence="7" type="ORF">CAAN4_H18338</name>
</gene>
<evidence type="ECO:0000256" key="1">
    <source>
        <dbReference type="ARBA" id="ARBA00003807"/>
    </source>
</evidence>
<organism evidence="7 8">
    <name type="scientific">[Candida] anglica</name>
    <dbReference type="NCBI Taxonomy" id="148631"/>
    <lineage>
        <taxon>Eukaryota</taxon>
        <taxon>Fungi</taxon>
        <taxon>Dikarya</taxon>
        <taxon>Ascomycota</taxon>
        <taxon>Saccharomycotina</taxon>
        <taxon>Pichiomycetes</taxon>
        <taxon>Debaryomycetaceae</taxon>
        <taxon>Kurtzmaniella</taxon>
    </lineage>
</organism>
<comment type="similarity">
    <text evidence="3">Belongs to the BLOC1S4 family.</text>
</comment>
<comment type="function">
    <text evidence="1">Component of the biogenesis of lysosome-related organelles complex-1 (BLOC-1), a complex that is involved in endosomal cargo sorting.</text>
</comment>
<proteinExistence type="inferred from homology"/>
<accession>A0ABP0EL91</accession>
<protein>
    <recommendedName>
        <fullName evidence="4">Biogenesis of lysosome-related organelles complex 1 subunit CNL1</fullName>
    </recommendedName>
    <alternativeName>
        <fullName evidence="6">CNO-like protein 1</fullName>
    </alternativeName>
</protein>
<dbReference type="EMBL" id="OZ004260">
    <property type="protein sequence ID" value="CAK7921789.1"/>
    <property type="molecule type" value="Genomic_DNA"/>
</dbReference>
<name>A0ABP0EL91_9ASCO</name>
<evidence type="ECO:0000313" key="7">
    <source>
        <dbReference type="EMBL" id="CAK7921789.1"/>
    </source>
</evidence>
<evidence type="ECO:0000256" key="4">
    <source>
        <dbReference type="ARBA" id="ARBA00014971"/>
    </source>
</evidence>